<dbReference type="Proteomes" id="UP000282957">
    <property type="component" value="Unassembled WGS sequence"/>
</dbReference>
<organism evidence="1 2">
    <name type="scientific">Rhodovarius crocodyli</name>
    <dbReference type="NCBI Taxonomy" id="1979269"/>
    <lineage>
        <taxon>Bacteria</taxon>
        <taxon>Pseudomonadati</taxon>
        <taxon>Pseudomonadota</taxon>
        <taxon>Alphaproteobacteria</taxon>
        <taxon>Acetobacterales</taxon>
        <taxon>Roseomonadaceae</taxon>
        <taxon>Rhodovarius</taxon>
    </lineage>
</organism>
<evidence type="ECO:0000313" key="1">
    <source>
        <dbReference type="EMBL" id="RVT96227.1"/>
    </source>
</evidence>
<dbReference type="OrthoDB" id="9765647at2"/>
<dbReference type="EMBL" id="SACL01000004">
    <property type="protein sequence ID" value="RVT96227.1"/>
    <property type="molecule type" value="Genomic_DNA"/>
</dbReference>
<dbReference type="RefSeq" id="WP_127788160.1">
    <property type="nucleotide sequence ID" value="NZ_SACL01000004.1"/>
</dbReference>
<keyword evidence="2" id="KW-1185">Reference proteome</keyword>
<gene>
    <name evidence="1" type="ORF">EOD42_14025</name>
</gene>
<reference evidence="1 2" key="1">
    <citation type="submission" date="2019-01" db="EMBL/GenBank/DDBJ databases">
        <authorList>
            <person name="Chen W.-M."/>
        </authorList>
    </citation>
    <scope>NUCLEOTIDE SEQUENCE [LARGE SCALE GENOMIC DNA]</scope>
    <source>
        <strain evidence="1 2">CCP-6</strain>
    </source>
</reference>
<accession>A0A437MF15</accession>
<name>A0A437MF15_9PROT</name>
<evidence type="ECO:0000313" key="2">
    <source>
        <dbReference type="Proteomes" id="UP000282957"/>
    </source>
</evidence>
<comment type="caution">
    <text evidence="1">The sequence shown here is derived from an EMBL/GenBank/DDBJ whole genome shotgun (WGS) entry which is preliminary data.</text>
</comment>
<sequence>MAACAHHWVQSWKHFDHAHHHEECSRCATRRVLRQADTKVMWDVTWLERRGEPEHPTAGDPIVIRPGGFA</sequence>
<proteinExistence type="predicted"/>
<protein>
    <submittedName>
        <fullName evidence="1">Uncharacterized protein</fullName>
    </submittedName>
</protein>
<dbReference type="AlphaFoldDB" id="A0A437MF15"/>